<dbReference type="OMA" id="CQWELDP"/>
<dbReference type="EMBL" id="JH431629">
    <property type="status" value="NOT_ANNOTATED_CDS"/>
    <property type="molecule type" value="Genomic_DNA"/>
</dbReference>
<feature type="repeat" description="TPR" evidence="3">
    <location>
        <begin position="878"/>
        <end position="911"/>
    </location>
</feature>
<protein>
    <recommendedName>
        <fullName evidence="6">Tetratricopeptide repeat protein 37</fullName>
    </recommendedName>
</protein>
<feature type="repeat" description="TPR" evidence="3">
    <location>
        <begin position="542"/>
        <end position="575"/>
    </location>
</feature>
<name>T1IWR9_STRMM</name>
<dbReference type="Pfam" id="PF13181">
    <property type="entry name" value="TPR_8"/>
    <property type="match status" value="2"/>
</dbReference>
<dbReference type="PANTHER" id="PTHR15704">
    <property type="entry name" value="SUPERKILLER 3 PROTEIN-RELATED"/>
    <property type="match status" value="1"/>
</dbReference>
<dbReference type="SUPFAM" id="SSF48452">
    <property type="entry name" value="TPR-like"/>
    <property type="match status" value="4"/>
</dbReference>
<feature type="repeat" description="TPR" evidence="3">
    <location>
        <begin position="610"/>
        <end position="643"/>
    </location>
</feature>
<evidence type="ECO:0000256" key="3">
    <source>
        <dbReference type="PROSITE-ProRule" id="PRU00339"/>
    </source>
</evidence>
<dbReference type="InterPro" id="IPR019734">
    <property type="entry name" value="TPR_rpt"/>
</dbReference>
<dbReference type="EnsemblMetazoa" id="SMAR005644-RA">
    <property type="protein sequence ID" value="SMAR005644-PA"/>
    <property type="gene ID" value="SMAR005644"/>
</dbReference>
<dbReference type="InterPro" id="IPR011990">
    <property type="entry name" value="TPR-like_helical_dom_sf"/>
</dbReference>
<evidence type="ECO:0000313" key="5">
    <source>
        <dbReference type="Proteomes" id="UP000014500"/>
    </source>
</evidence>
<feature type="repeat" description="TPR" evidence="3">
    <location>
        <begin position="40"/>
        <end position="73"/>
    </location>
</feature>
<accession>T1IWR9</accession>
<reference evidence="4" key="2">
    <citation type="submission" date="2015-02" db="UniProtKB">
        <authorList>
            <consortium name="EnsemblMetazoa"/>
        </authorList>
    </citation>
    <scope>IDENTIFICATION</scope>
</reference>
<dbReference type="Proteomes" id="UP000014500">
    <property type="component" value="Unassembled WGS sequence"/>
</dbReference>
<evidence type="ECO:0000313" key="4">
    <source>
        <dbReference type="EnsemblMetazoa" id="SMAR005644-PA"/>
    </source>
</evidence>
<evidence type="ECO:0000256" key="1">
    <source>
        <dbReference type="ARBA" id="ARBA00022737"/>
    </source>
</evidence>
<keyword evidence="5" id="KW-1185">Reference proteome</keyword>
<dbReference type="Pfam" id="PF13432">
    <property type="entry name" value="TPR_16"/>
    <property type="match status" value="1"/>
</dbReference>
<dbReference type="SMART" id="SM00028">
    <property type="entry name" value="TPR"/>
    <property type="match status" value="11"/>
</dbReference>
<feature type="repeat" description="TPR" evidence="3">
    <location>
        <begin position="576"/>
        <end position="609"/>
    </location>
</feature>
<dbReference type="PROSITE" id="PS50005">
    <property type="entry name" value="TPR"/>
    <property type="match status" value="5"/>
</dbReference>
<dbReference type="STRING" id="126957.T1IWR9"/>
<dbReference type="PANTHER" id="PTHR15704:SF7">
    <property type="entry name" value="SUPERKILLER COMPLEX PROTEIN 3"/>
    <property type="match status" value="1"/>
</dbReference>
<dbReference type="GO" id="GO:0055087">
    <property type="term" value="C:Ski complex"/>
    <property type="evidence" value="ECO:0007669"/>
    <property type="project" value="InterPro"/>
</dbReference>
<reference evidence="5" key="1">
    <citation type="submission" date="2011-05" db="EMBL/GenBank/DDBJ databases">
        <authorList>
            <person name="Richards S.R."/>
            <person name="Qu J."/>
            <person name="Jiang H."/>
            <person name="Jhangiani S.N."/>
            <person name="Agravi P."/>
            <person name="Goodspeed R."/>
            <person name="Gross S."/>
            <person name="Mandapat C."/>
            <person name="Jackson L."/>
            <person name="Mathew T."/>
            <person name="Pu L."/>
            <person name="Thornton R."/>
            <person name="Saada N."/>
            <person name="Wilczek-Boney K.B."/>
            <person name="Lee S."/>
            <person name="Kovar C."/>
            <person name="Wu Y."/>
            <person name="Scherer S.E."/>
            <person name="Worley K.C."/>
            <person name="Muzny D.M."/>
            <person name="Gibbs R."/>
        </authorList>
    </citation>
    <scope>NUCLEOTIDE SEQUENCE</scope>
    <source>
        <strain evidence="5">Brora</strain>
    </source>
</reference>
<organism evidence="4 5">
    <name type="scientific">Strigamia maritima</name>
    <name type="common">European centipede</name>
    <name type="synonym">Geophilus maritimus</name>
    <dbReference type="NCBI Taxonomy" id="126957"/>
    <lineage>
        <taxon>Eukaryota</taxon>
        <taxon>Metazoa</taxon>
        <taxon>Ecdysozoa</taxon>
        <taxon>Arthropoda</taxon>
        <taxon>Myriapoda</taxon>
        <taxon>Chilopoda</taxon>
        <taxon>Pleurostigmophora</taxon>
        <taxon>Geophilomorpha</taxon>
        <taxon>Linotaeniidae</taxon>
        <taxon>Strigamia</taxon>
    </lineage>
</organism>
<dbReference type="InterPro" id="IPR039226">
    <property type="entry name" value="Ski3/TTC37"/>
</dbReference>
<proteinExistence type="predicted"/>
<sequence>MDAKDVKSRLKDAREAIRKKEFDVALKHAEEVLNSDKSNYNALVFVGAAAQELNDIEKAEKSFKKAVSVQPNQLLAWQGWCALCEKSTNPSHKSELLIIYEKLVALQSDADKKFELTSKLAQLYLERKEFDKTLKVLQSQYTIVSDDSAKKSQVDQAIVKVLSSENKICEENENLMKSTLKNIFSSDNEFDIEARKLYLTEYIKLLLKENDAELCLKKSQKLIDLDPELIYPHRVICTLYLNAVAREKNLEITNIGHVVEKLLSLDSTNRVAKIAEIALKYSSDEKEALMILLGSLYIIIIITNLSIKSEIESGESVDECLILMRSSQLIHQYEKSINFASVGLECCKTSSIGNTSRVFKALQLGLINAQLNVTLDENNEILNISTLENLLSIFKSDIETCQLLIRYYLKREHFEAAKKLCCDDSQWEGDSDLMDCYLGAVLRRQNEETKARTKLEFVMNKFPNDSFLMMELALIYRQLDNYPNSLLCLLTVEKCQRCYKKSFAINPNDKHVAMALSDLYAQMGMEKENVELLTTVTSNDNKWALIRLGYCHYKEENLSAAIKSLQKALSIDNKDSHCWEYLADCYMKRGSYTAALKSYTRALELNPDSIYCYYQMAEIRQLLQDYENAANEYRVILNMDPTYIPALKGYGVVKLLEANYYFDECLPGLAKDCNAKAIEIFSNHLSICQFVNLSICQFVNLSIDVNLSFTRAVLLQPNLSCLWKLLGDACTLTRRIPPESCQFEIDQEFVTKANVGNKTLRKEQLLDLGTRCYRQALSLHQSDELWHDIAMNYHYQAMYATDVNEKQKLFNHSLLAIKKALALNPQHFAHWSALGIVAVSKLPTKFSMANVSTHSWLKNFALAQHAFIKSIKVEENNPDAWTNLGLIYLLHDNVELAHKAFSTAQTLDPSHIKCWIGMAMIAEKIGHLEAMDLFRHTTSLGYHGQSALGYAHWVAQVLLDEKIDKRVKVKFWQENMASLPTPSDCLVKYTGNVTDDPQAFNTLGIFLEREKLFSLACQAFERAIGLLEKTKTKDVARLDFVRSNYARVLCSRGKYKSSAEQFLLVKNPDFNSQCGLALAFYKSQCNEESIQAYEAAIHWFAKTDSEKSDVFVAMAAVAYRMNNVEAAKQLLFQSFELRPPSVYGIFSLCAIGLLLDDSNLIDAATTEMLPYLKNHLHSATAVKLVCFTKITQGKNKEAQRIISKAIHEFPAHDQLWFILSRTLLQFSNEKSHVIDRCLSTLLEKSNFSITQVFGFRNIVHLANGYVSDCIKSAQKMLILNPSETANWAGLVASLVMRDGLYATSANREWFLKILNHTTKQACSSGNNGLHEWLRWYQSLMALNANCDQVKNRSSQTSTTDAILEWLKNNNGSKNPKIDALRQHVELDPKFSFGWHVLVKSCAVAGKHSEALEILESWIRSGSKSQNVPLTILYNLALEQYQKHRQKEWLKSAEKIESEMKSCEGENNDICFLLAKKHFLKKEQKKMTGKLQQIASATSQRTGYGWTEKAAKIILETNVVN</sequence>
<dbReference type="eggNOG" id="KOG1127">
    <property type="taxonomic scope" value="Eukaryota"/>
</dbReference>
<dbReference type="Gene3D" id="1.25.40.10">
    <property type="entry name" value="Tetratricopeptide repeat domain"/>
    <property type="match status" value="6"/>
</dbReference>
<evidence type="ECO:0008006" key="6">
    <source>
        <dbReference type="Google" id="ProtNLM"/>
    </source>
</evidence>
<keyword evidence="2 3" id="KW-0802">TPR repeat</keyword>
<evidence type="ECO:0000256" key="2">
    <source>
        <dbReference type="ARBA" id="ARBA00022803"/>
    </source>
</evidence>
<dbReference type="Pfam" id="PF13414">
    <property type="entry name" value="TPR_11"/>
    <property type="match status" value="1"/>
</dbReference>
<dbReference type="HOGENOM" id="CLU_003788_1_0_1"/>
<dbReference type="SUPFAM" id="SSF48439">
    <property type="entry name" value="Protein prenylyltransferase"/>
    <property type="match status" value="1"/>
</dbReference>
<dbReference type="PROSITE" id="PS50293">
    <property type="entry name" value="TPR_REGION"/>
    <property type="match status" value="1"/>
</dbReference>
<keyword evidence="1" id="KW-0677">Repeat</keyword>
<dbReference type="PhylomeDB" id="T1IWR9"/>
<dbReference type="GO" id="GO:0006401">
    <property type="term" value="P:RNA catabolic process"/>
    <property type="evidence" value="ECO:0007669"/>
    <property type="project" value="InterPro"/>
</dbReference>